<dbReference type="InterPro" id="IPR036397">
    <property type="entry name" value="RNaseH_sf"/>
</dbReference>
<evidence type="ECO:0000256" key="14">
    <source>
        <dbReference type="ARBA" id="ARBA00023180"/>
    </source>
</evidence>
<dbReference type="GO" id="GO:0046872">
    <property type="term" value="F:metal ion binding"/>
    <property type="evidence" value="ECO:0007669"/>
    <property type="project" value="UniProtKB-KW"/>
</dbReference>
<keyword evidence="9" id="KW-0378">Hydrolase</keyword>
<feature type="binding site" evidence="17">
    <location>
        <position position="760"/>
    </location>
    <ligand>
        <name>Zn(2+)</name>
        <dbReference type="ChEBI" id="CHEBI:29105"/>
        <note>catalytic</note>
    </ligand>
</feature>
<dbReference type="Gene3D" id="3.40.390.10">
    <property type="entry name" value="Collagenase (Catalytic Domain)"/>
    <property type="match status" value="2"/>
</dbReference>
<dbReference type="InterPro" id="IPR036383">
    <property type="entry name" value="TSP1_rpt_sf"/>
</dbReference>
<dbReference type="GO" id="GO:0030198">
    <property type="term" value="P:extracellular matrix organization"/>
    <property type="evidence" value="ECO:0007669"/>
    <property type="project" value="InterPro"/>
</dbReference>
<evidence type="ECO:0000256" key="4">
    <source>
        <dbReference type="ARBA" id="ARBA00022670"/>
    </source>
</evidence>
<evidence type="ECO:0000256" key="1">
    <source>
        <dbReference type="ARBA" id="ARBA00004498"/>
    </source>
</evidence>
<feature type="disulfide bond" evidence="16">
    <location>
        <begin position="777"/>
        <end position="802"/>
    </location>
</feature>
<dbReference type="InterPro" id="IPR002870">
    <property type="entry name" value="Peptidase_M12B_N"/>
</dbReference>
<dbReference type="SUPFAM" id="SSF55486">
    <property type="entry name" value="Metalloproteases ('zincins'), catalytic domain"/>
    <property type="match status" value="2"/>
</dbReference>
<dbReference type="Pfam" id="PF13358">
    <property type="entry name" value="DDE_3"/>
    <property type="match status" value="1"/>
</dbReference>
<keyword evidence="10 17" id="KW-0862">Zinc</keyword>
<evidence type="ECO:0000256" key="9">
    <source>
        <dbReference type="ARBA" id="ARBA00022801"/>
    </source>
</evidence>
<dbReference type="GO" id="GO:0031012">
    <property type="term" value="C:extracellular matrix"/>
    <property type="evidence" value="ECO:0007669"/>
    <property type="project" value="TreeGrafter"/>
</dbReference>
<dbReference type="InterPro" id="IPR002492">
    <property type="entry name" value="Transposase_Tc1-like"/>
</dbReference>
<feature type="binding site" evidence="17">
    <location>
        <position position="764"/>
    </location>
    <ligand>
        <name>Zn(2+)</name>
        <dbReference type="ChEBI" id="CHEBI:29105"/>
        <note>catalytic</note>
    </ligand>
</feature>
<dbReference type="InterPro" id="IPR006586">
    <property type="entry name" value="ADAM_Cys-rich"/>
</dbReference>
<dbReference type="SMART" id="SM00608">
    <property type="entry name" value="ACR"/>
    <property type="match status" value="1"/>
</dbReference>
<dbReference type="GO" id="GO:0004222">
    <property type="term" value="F:metalloendopeptidase activity"/>
    <property type="evidence" value="ECO:0007669"/>
    <property type="project" value="InterPro"/>
</dbReference>
<dbReference type="Gene3D" id="3.40.1620.60">
    <property type="match status" value="1"/>
</dbReference>
<evidence type="ECO:0000313" key="21">
    <source>
        <dbReference type="Proteomes" id="UP001274896"/>
    </source>
</evidence>
<comment type="caution">
    <text evidence="20">The sequence shown here is derived from an EMBL/GenBank/DDBJ whole genome shotgun (WGS) entry which is preliminary data.</text>
</comment>
<evidence type="ECO:0000256" key="11">
    <source>
        <dbReference type="ARBA" id="ARBA00023049"/>
    </source>
</evidence>
<evidence type="ECO:0000256" key="7">
    <source>
        <dbReference type="ARBA" id="ARBA00022729"/>
    </source>
</evidence>
<evidence type="ECO:0000259" key="19">
    <source>
        <dbReference type="PROSITE" id="PS50215"/>
    </source>
</evidence>
<dbReference type="PANTHER" id="PTHR13723:SF151">
    <property type="entry name" value="A DISINTEGRIN AND METALLOPROTEINASE WITH THROMBOSPONDIN MOTIFS 17"/>
    <property type="match status" value="1"/>
</dbReference>
<dbReference type="Pfam" id="PF19030">
    <property type="entry name" value="TSP1_ADAMTS"/>
    <property type="match status" value="4"/>
</dbReference>
<dbReference type="SMART" id="SM00209">
    <property type="entry name" value="TSP1"/>
    <property type="match status" value="5"/>
</dbReference>
<proteinExistence type="predicted"/>
<evidence type="ECO:0000256" key="8">
    <source>
        <dbReference type="ARBA" id="ARBA00022737"/>
    </source>
</evidence>
<dbReference type="PRINTS" id="PR01857">
    <property type="entry name" value="ADAMTSFAMILY"/>
</dbReference>
<feature type="disulfide bond" evidence="16">
    <location>
        <begin position="892"/>
        <end position="903"/>
    </location>
</feature>
<evidence type="ECO:0000256" key="3">
    <source>
        <dbReference type="ARBA" id="ARBA00022530"/>
    </source>
</evidence>
<dbReference type="GO" id="GO:0006313">
    <property type="term" value="P:DNA transposition"/>
    <property type="evidence" value="ECO:0007669"/>
    <property type="project" value="InterPro"/>
</dbReference>
<dbReference type="InterPro" id="IPR013087">
    <property type="entry name" value="Znf_C2H2_type"/>
</dbReference>
<feature type="disulfide bond" evidence="16">
    <location>
        <begin position="930"/>
        <end position="968"/>
    </location>
</feature>
<keyword evidence="2" id="KW-0964">Secreted</keyword>
<feature type="domain" description="Peptidase M12B" evidence="19">
    <location>
        <begin position="732"/>
        <end position="823"/>
    </location>
</feature>
<dbReference type="Gene3D" id="2.20.100.10">
    <property type="entry name" value="Thrombospondin type-1 (TSP1) repeat"/>
    <property type="match status" value="5"/>
</dbReference>
<dbReference type="InterPro" id="IPR038717">
    <property type="entry name" value="Tc1-like_DDE_dom"/>
</dbReference>
<dbReference type="Pfam" id="PF01562">
    <property type="entry name" value="Pep_M12B_propep"/>
    <property type="match status" value="1"/>
</dbReference>
<evidence type="ECO:0000256" key="18">
    <source>
        <dbReference type="SAM" id="MobiDB-lite"/>
    </source>
</evidence>
<dbReference type="Pfam" id="PF01498">
    <property type="entry name" value="HTH_Tnp_Tc3_2"/>
    <property type="match status" value="1"/>
</dbReference>
<dbReference type="EMBL" id="JAUCMX010000010">
    <property type="protein sequence ID" value="KAK3533929.1"/>
    <property type="molecule type" value="Genomic_DNA"/>
</dbReference>
<evidence type="ECO:0000256" key="17">
    <source>
        <dbReference type="PROSITE-ProRule" id="PRU00276"/>
    </source>
</evidence>
<dbReference type="GO" id="GO:0006508">
    <property type="term" value="P:proteolysis"/>
    <property type="evidence" value="ECO:0007669"/>
    <property type="project" value="UniProtKB-KW"/>
</dbReference>
<feature type="compositionally biased region" description="Basic and acidic residues" evidence="18">
    <location>
        <begin position="153"/>
        <end position="170"/>
    </location>
</feature>
<gene>
    <name evidence="20" type="ORF">QTP70_034920</name>
</gene>
<keyword evidence="14" id="KW-0325">Glycoprotein</keyword>
<feature type="compositionally biased region" description="Basic and acidic residues" evidence="18">
    <location>
        <begin position="191"/>
        <end position="200"/>
    </location>
</feature>
<dbReference type="Pfam" id="PF01421">
    <property type="entry name" value="Reprolysin"/>
    <property type="match status" value="1"/>
</dbReference>
<dbReference type="PROSITE" id="PS50215">
    <property type="entry name" value="ADAM_MEPRO"/>
    <property type="match status" value="1"/>
</dbReference>
<keyword evidence="4" id="KW-0645">Protease</keyword>
<dbReference type="Gene3D" id="3.30.420.10">
    <property type="entry name" value="Ribonuclease H-like superfamily/Ribonuclease H"/>
    <property type="match status" value="1"/>
</dbReference>
<feature type="region of interest" description="Disordered" evidence="18">
    <location>
        <begin position="153"/>
        <end position="201"/>
    </location>
</feature>
<dbReference type="InterPro" id="IPR000884">
    <property type="entry name" value="TSP1_rpt"/>
</dbReference>
<sequence>MVLFQSKVVFPYSLDRSVEYETDLVVPSELQQEQVELIWEASRWSRGRRKRSENQHGHLFVSLPAFSRELYLELYRDEAFLGEGFVVEERNRGESIQREPGFKGRVCFYTGTVFNHTDSFTSLDTCGGLTGLIQMGDETLFIKPVHQELESFSGGEHKVIRQKRSSDKTSRSTHGSPKHCQVIQGKRKDWRSKSTEDARGRRNAIRMSGEYTVETVVVADADMVQYHGAEAAQRFLLTVMNMVYNMFQHQSLGVKLNVRFTKLVLLHSRPKKLKVGHHGEKTLESFCHWQHEEFGGARYLGNNHVPGGRDDPPPMDVAVLVTRTDFCVHKDEPCDTVGIKGRWQSYGLLCVVLFISYLNAIMKAAGHHFHFGTAKEFGSLGYTTMGKTADLTVVQKTIIDTLHKEGKPQTFIAKEAGCSQSAVSKHVNRKLSGRKKCGRKRCTTNRENRSFMRIVEQNPFKNLSELHKEWTEAGVKASRIKEFGYSCRIPLVKPLLNHRQRQRRLTWAKEKKNWTVAQWSKVLFSAESKFCISFGNQGPRVWRKGGEAHSPSCLKSSVKFPQSVMIWGAMSSAGVGPLCFLKTRVTAPVYQEILEHFMLPSADQLFEDADFIFQQDLAPAHTAKSTKSWLNDHDVGVLDWPANSPDLNPIENPWGIVKRKMRNKRPKNADELKATVKETWASIPPQQCHKLITSMPRPIEEVPKAKGAPTKSSEKSSKSCTLFAEHDDQCIAYLGGTCSAKRKCVVAEDNGLNLAFTIAHELGHSMGMSHDDDHSACTGHSHIMSGEWVKGRSPSDLSWSTCSRDDLENFLRSKASSCLLHTDPRSRYLVRLPAKLPGMHYSADEQCQILFGTNATFCTNMEHLMCAGLWCLVEGDTSCKTKLDPPLDGTECGADKWCRAGECVSKTPIPQHVDGDWSSWSQWSMCSRTCGTGARFRQRKCDNPPPGPGGKQCLGGSVEHKVCEGPPCAKGSPTFRDQQCQSHERQVGKKKSQLWTAVVNDEKPCALYCTPVGRDAPVLMAERVLDGTPCGPYESDLCVHGRCQKIGCNGIIGSASKEDRCGVCNGDGKSCKIVKGDFNHSSGMVTPSHCKKVSTCVMSKSRALPKCFSCYIEAAVIPVGARRIKVVEDRPSHSFLALKDSSKRSINSDWKIELPGEFELAGTTVRYIRRGLWEKMSAKGPTKTPLHLMVLLFHDQTYGIHYEYTVSLNQSQESSTETPREPEHLYLWTHSSWEDCSVHCGGGERKTVVSCIRMVNKTMTLVNESFCHPENRPAPQVRPCNTHPCQYRWVAGDWGECSVTCGKGEQQREVSCVYQLQNGSFLTTRELYCLGVKPESIQHCEGRHCLTAWDASEWSQCSSSCGRGIKKRTVTCTNPQGLCDPASRPTHQEPCEDYSKCYEWKTGDWSKCSSSCGRGLQSRVVQCMHRVTGRHGSDCPTVLKPPAYRQCHQEACNDKVNVNTITSPRLGKKTTPYIVVIFVKTTFHPP</sequence>
<keyword evidence="8" id="KW-0677">Repeat</keyword>
<evidence type="ECO:0000256" key="5">
    <source>
        <dbReference type="ARBA" id="ARBA00022685"/>
    </source>
</evidence>
<dbReference type="InterPro" id="IPR041645">
    <property type="entry name" value="ADAMTS_CR_2"/>
</dbReference>
<feature type="disulfide bond" evidence="16">
    <location>
        <begin position="941"/>
        <end position="953"/>
    </location>
</feature>
<evidence type="ECO:0000256" key="6">
    <source>
        <dbReference type="ARBA" id="ARBA00022723"/>
    </source>
</evidence>
<keyword evidence="21" id="KW-1185">Reference proteome</keyword>
<keyword evidence="6 17" id="KW-0479">Metal-binding</keyword>
<dbReference type="Proteomes" id="UP001274896">
    <property type="component" value="Unassembled WGS sequence"/>
</dbReference>
<dbReference type="InterPro" id="IPR050439">
    <property type="entry name" value="ADAMTS_ADAMTS-like"/>
</dbReference>
<keyword evidence="12" id="KW-0865">Zymogen</keyword>
<dbReference type="Pfam" id="PF17771">
    <property type="entry name" value="ADAMTS_CR_2"/>
    <property type="match status" value="1"/>
</dbReference>
<dbReference type="PROSITE" id="PS50092">
    <property type="entry name" value="TSP1"/>
    <property type="match status" value="5"/>
</dbReference>
<dbReference type="PANTHER" id="PTHR13723">
    <property type="entry name" value="ADAMTS A DISINTEGRIN AND METALLOPROTEASE WITH THROMBOSPONDIN MOTIFS PROTEASE"/>
    <property type="match status" value="1"/>
</dbReference>
<feature type="active site" evidence="15 17">
    <location>
        <position position="761"/>
    </location>
</feature>
<dbReference type="PROSITE" id="PS00028">
    <property type="entry name" value="ZINC_FINGER_C2H2_1"/>
    <property type="match status" value="1"/>
</dbReference>
<evidence type="ECO:0000256" key="10">
    <source>
        <dbReference type="ARBA" id="ARBA00022833"/>
    </source>
</evidence>
<comment type="subcellular location">
    <subcellularLocation>
        <location evidence="1">Secreted</location>
        <location evidence="1">Extracellular space</location>
        <location evidence="1">Extracellular matrix</location>
    </subcellularLocation>
</comment>
<dbReference type="GO" id="GO:0015074">
    <property type="term" value="P:DNA integration"/>
    <property type="evidence" value="ECO:0007669"/>
    <property type="project" value="InterPro"/>
</dbReference>
<feature type="disulfide bond" evidence="16 17">
    <location>
        <begin position="738"/>
        <end position="818"/>
    </location>
</feature>
<feature type="binding site" evidence="17">
    <location>
        <position position="770"/>
    </location>
    <ligand>
        <name>Zn(2+)</name>
        <dbReference type="ChEBI" id="CHEBI:29105"/>
        <note>catalytic</note>
    </ligand>
</feature>
<protein>
    <recommendedName>
        <fullName evidence="19">Peptidase M12B domain-containing protein</fullName>
    </recommendedName>
</protein>
<name>A0AAE0V4L9_9TELE</name>
<feature type="disulfide bond" evidence="16">
    <location>
        <begin position="858"/>
        <end position="879"/>
    </location>
</feature>
<evidence type="ECO:0000313" key="20">
    <source>
        <dbReference type="EMBL" id="KAK3533929.1"/>
    </source>
</evidence>
<dbReference type="FunFam" id="2.20.100.10:FF:000007">
    <property type="entry name" value="Thrombospondin 1"/>
    <property type="match status" value="1"/>
</dbReference>
<dbReference type="GO" id="GO:0003677">
    <property type="term" value="F:DNA binding"/>
    <property type="evidence" value="ECO:0007669"/>
    <property type="project" value="InterPro"/>
</dbReference>
<organism evidence="20 21">
    <name type="scientific">Hemibagrus guttatus</name>
    <dbReference type="NCBI Taxonomy" id="175788"/>
    <lineage>
        <taxon>Eukaryota</taxon>
        <taxon>Metazoa</taxon>
        <taxon>Chordata</taxon>
        <taxon>Craniata</taxon>
        <taxon>Vertebrata</taxon>
        <taxon>Euteleostomi</taxon>
        <taxon>Actinopterygii</taxon>
        <taxon>Neopterygii</taxon>
        <taxon>Teleostei</taxon>
        <taxon>Ostariophysi</taxon>
        <taxon>Siluriformes</taxon>
        <taxon>Bagridae</taxon>
        <taxon>Hemibagrus</taxon>
    </lineage>
</organism>
<evidence type="ECO:0000256" key="15">
    <source>
        <dbReference type="PIRSR" id="PIRSR613273-1"/>
    </source>
</evidence>
<dbReference type="SUPFAM" id="SSF82895">
    <property type="entry name" value="TSP-1 type 1 repeat"/>
    <property type="match status" value="5"/>
</dbReference>
<keyword evidence="11" id="KW-0482">Metalloprotease</keyword>
<dbReference type="InterPro" id="IPR001590">
    <property type="entry name" value="Peptidase_M12B"/>
</dbReference>
<dbReference type="InterPro" id="IPR024079">
    <property type="entry name" value="MetalloPept_cat_dom_sf"/>
</dbReference>
<dbReference type="Pfam" id="PF00090">
    <property type="entry name" value="TSP_1"/>
    <property type="match status" value="1"/>
</dbReference>
<evidence type="ECO:0000256" key="2">
    <source>
        <dbReference type="ARBA" id="ARBA00022525"/>
    </source>
</evidence>
<feature type="disulfide bond" evidence="16">
    <location>
        <begin position="866"/>
        <end position="898"/>
    </location>
</feature>
<evidence type="ECO:0000256" key="13">
    <source>
        <dbReference type="ARBA" id="ARBA00023157"/>
    </source>
</evidence>
<keyword evidence="13 16" id="KW-1015">Disulfide bond</keyword>
<feature type="disulfide bond" evidence="16">
    <location>
        <begin position="847"/>
        <end position="871"/>
    </location>
</feature>
<dbReference type="SUPFAM" id="SSF46689">
    <property type="entry name" value="Homeodomain-like"/>
    <property type="match status" value="1"/>
</dbReference>
<accession>A0AAE0V4L9</accession>
<reference evidence="20" key="1">
    <citation type="submission" date="2023-06" db="EMBL/GenBank/DDBJ databases">
        <title>Male Hemibagrus guttatus genome.</title>
        <authorList>
            <person name="Bian C."/>
        </authorList>
    </citation>
    <scope>NUCLEOTIDE SEQUENCE</scope>
    <source>
        <strain evidence="20">Male_cb2023</strain>
        <tissue evidence="20">Muscle</tissue>
    </source>
</reference>
<keyword evidence="3" id="KW-0272">Extracellular matrix</keyword>
<dbReference type="Pfam" id="PF19236">
    <property type="entry name" value="ADAMTS_CR_3"/>
    <property type="match status" value="1"/>
</dbReference>
<dbReference type="InterPro" id="IPR010294">
    <property type="entry name" value="ADAMTS_spacer1"/>
</dbReference>
<evidence type="ECO:0000256" key="12">
    <source>
        <dbReference type="ARBA" id="ARBA00023145"/>
    </source>
</evidence>
<dbReference type="InterPro" id="IPR009057">
    <property type="entry name" value="Homeodomain-like_sf"/>
</dbReference>
<keyword evidence="7" id="KW-0732">Signal</keyword>
<comment type="caution">
    <text evidence="17">Lacks conserved residue(s) required for the propagation of feature annotation.</text>
</comment>
<dbReference type="InterPro" id="IPR013273">
    <property type="entry name" value="ADAMTS/ADAMTS-like"/>
</dbReference>
<keyword evidence="5" id="KW-0165">Cleavage on pair of basic residues</keyword>
<dbReference type="InterPro" id="IPR045371">
    <property type="entry name" value="ADAMTS_CR_3"/>
</dbReference>
<dbReference type="Pfam" id="PF05986">
    <property type="entry name" value="ADAMTS_spacer1"/>
    <property type="match status" value="1"/>
</dbReference>
<dbReference type="Gene3D" id="2.60.120.830">
    <property type="match status" value="1"/>
</dbReference>
<evidence type="ECO:0000256" key="16">
    <source>
        <dbReference type="PIRSR" id="PIRSR613273-3"/>
    </source>
</evidence>
<feature type="disulfide bond" evidence="16">
    <location>
        <begin position="926"/>
        <end position="963"/>
    </location>
</feature>